<evidence type="ECO:0000256" key="3">
    <source>
        <dbReference type="ARBA" id="ARBA00023002"/>
    </source>
</evidence>
<dbReference type="PANTHER" id="PTHR46332">
    <property type="entry name" value="ASPARTATE BETA-HYDROXYLASE DOMAIN-CONTAINING PROTEIN 2"/>
    <property type="match status" value="1"/>
</dbReference>
<dbReference type="GO" id="GO:0016020">
    <property type="term" value="C:membrane"/>
    <property type="evidence" value="ECO:0007669"/>
    <property type="project" value="TreeGrafter"/>
</dbReference>
<keyword evidence="6" id="KW-1185">Reference proteome</keyword>
<name>A0A9X4BKH7_9GAMM</name>
<dbReference type="AlphaFoldDB" id="A0A9X4BKH7"/>
<evidence type="ECO:0000313" key="5">
    <source>
        <dbReference type="EMBL" id="MDC8016151.1"/>
    </source>
</evidence>
<evidence type="ECO:0000256" key="1">
    <source>
        <dbReference type="ARBA" id="ARBA00007730"/>
    </source>
</evidence>
<reference evidence="5" key="1">
    <citation type="submission" date="2023-02" db="EMBL/GenBank/DDBJ databases">
        <title>Tahibacter soli sp. nov. isolated from soil.</title>
        <authorList>
            <person name="Baek J.H."/>
            <person name="Lee J.K."/>
            <person name="Choi D.G."/>
            <person name="Jeon C.O."/>
        </authorList>
    </citation>
    <scope>NUCLEOTIDE SEQUENCE</scope>
    <source>
        <strain evidence="5">BL</strain>
    </source>
</reference>
<dbReference type="InterPro" id="IPR027443">
    <property type="entry name" value="IPNS-like_sf"/>
</dbReference>
<proteinExistence type="inferred from homology"/>
<dbReference type="Pfam" id="PF05118">
    <property type="entry name" value="Asp_Arg_Hydrox"/>
    <property type="match status" value="1"/>
</dbReference>
<comment type="similarity">
    <text evidence="1">Belongs to the aspartyl/asparaginyl beta-hydroxylase family.</text>
</comment>
<dbReference type="Gene3D" id="2.60.120.330">
    <property type="entry name" value="B-lactam Antibiotic, Isopenicillin N Synthase, Chain"/>
    <property type="match status" value="1"/>
</dbReference>
<dbReference type="GO" id="GO:0051213">
    <property type="term" value="F:dioxygenase activity"/>
    <property type="evidence" value="ECO:0007669"/>
    <property type="project" value="UniProtKB-KW"/>
</dbReference>
<dbReference type="InterPro" id="IPR051821">
    <property type="entry name" value="Asp/Asn_beta-hydroxylase"/>
</dbReference>
<evidence type="ECO:0000313" key="6">
    <source>
        <dbReference type="Proteomes" id="UP001139971"/>
    </source>
</evidence>
<gene>
    <name evidence="5" type="ORF">OD750_026795</name>
</gene>
<dbReference type="Proteomes" id="UP001139971">
    <property type="component" value="Unassembled WGS sequence"/>
</dbReference>
<dbReference type="EMBL" id="JAOVZO020000023">
    <property type="protein sequence ID" value="MDC8016151.1"/>
    <property type="molecule type" value="Genomic_DNA"/>
</dbReference>
<evidence type="ECO:0000259" key="4">
    <source>
        <dbReference type="Pfam" id="PF05118"/>
    </source>
</evidence>
<feature type="domain" description="Aspartyl/asparaginy/proline hydroxylase" evidence="4">
    <location>
        <begin position="36"/>
        <end position="188"/>
    </location>
</feature>
<dbReference type="InterPro" id="IPR007803">
    <property type="entry name" value="Asp/Arg/Pro-Hydrxlase"/>
</dbReference>
<sequence>MSAVSKPWFAEDGTPFNGTEPFYFNTDDFAWVKEVESQWETIRDELYALVEDDTALTPYANRMMTSRPNQWKTFGLMFWSVKHEANCRRAPKTWAILKNVPNICAISFNLLEPNTTIKPHNGDTNAIIRCHMGLEVPAAAPRCAFRVGSEIRSWEDGKFLMFCDAHEHTAWNNTERRRYILVVDVMRPEYVALKRRVSSRVLASISLQIYYQRFAWLKRYASGRFGKAAVTGLLRALSYLPLSRSAA</sequence>
<organism evidence="5 6">
    <name type="scientific">Tahibacter soli</name>
    <dbReference type="NCBI Taxonomy" id="2983605"/>
    <lineage>
        <taxon>Bacteria</taxon>
        <taxon>Pseudomonadati</taxon>
        <taxon>Pseudomonadota</taxon>
        <taxon>Gammaproteobacteria</taxon>
        <taxon>Lysobacterales</taxon>
        <taxon>Rhodanobacteraceae</taxon>
        <taxon>Tahibacter</taxon>
    </lineage>
</organism>
<comment type="caution">
    <text evidence="5">The sequence shown here is derived from an EMBL/GenBank/DDBJ whole genome shotgun (WGS) entry which is preliminary data.</text>
</comment>
<accession>A0A9X4BKH7</accession>
<evidence type="ECO:0000256" key="2">
    <source>
        <dbReference type="ARBA" id="ARBA00022964"/>
    </source>
</evidence>
<keyword evidence="2" id="KW-0223">Dioxygenase</keyword>
<dbReference type="RefSeq" id="WP_263542563.1">
    <property type="nucleotide sequence ID" value="NZ_JAOVZO020000023.1"/>
</dbReference>
<dbReference type="PANTHER" id="PTHR46332:SF5">
    <property type="entry name" value="ASPARTATE BETA-HYDROXYLASE DOMAIN CONTAINING 2"/>
    <property type="match status" value="1"/>
</dbReference>
<keyword evidence="3" id="KW-0560">Oxidoreductase</keyword>
<dbReference type="SUPFAM" id="SSF51197">
    <property type="entry name" value="Clavaminate synthase-like"/>
    <property type="match status" value="1"/>
</dbReference>
<protein>
    <submittedName>
        <fullName evidence="5">Aspartyl/asparaginyl beta-hydroxylase domain-containing protein</fullName>
    </submittedName>
</protein>